<comment type="catalytic activity">
    <reaction evidence="1">
        <text>Hydrolysis of terminal non-reducing N-acetyl-D-hexosamine residues in N-acetyl-beta-D-hexosaminides.</text>
        <dbReference type="EC" id="3.2.1.52"/>
    </reaction>
</comment>
<accession>A0A7C9N278</accession>
<feature type="domain" description="Glycoside hydrolase family 3 N-terminal" evidence="8">
    <location>
        <begin position="5"/>
        <end position="218"/>
    </location>
</feature>
<dbReference type="InterPro" id="IPR017853">
    <property type="entry name" value="GH"/>
</dbReference>
<dbReference type="Proteomes" id="UP000482487">
    <property type="component" value="Unassembled WGS sequence"/>
</dbReference>
<dbReference type="GO" id="GO:0004563">
    <property type="term" value="F:beta-N-acetylhexosaminidase activity"/>
    <property type="evidence" value="ECO:0007669"/>
    <property type="project" value="UniProtKB-EC"/>
</dbReference>
<keyword evidence="10" id="KW-1185">Reference proteome</keyword>
<feature type="coiled-coil region" evidence="6">
    <location>
        <begin position="462"/>
        <end position="496"/>
    </location>
</feature>
<keyword evidence="7" id="KW-1133">Transmembrane helix</keyword>
<dbReference type="SUPFAM" id="SSF51445">
    <property type="entry name" value="(Trans)glycosidases"/>
    <property type="match status" value="1"/>
</dbReference>
<proteinExistence type="inferred from homology"/>
<dbReference type="RefSeq" id="WP_160961177.1">
    <property type="nucleotide sequence ID" value="NZ_WVUD01000018.1"/>
</dbReference>
<dbReference type="InterPro" id="IPR036962">
    <property type="entry name" value="Glyco_hydro_3_N_sf"/>
</dbReference>
<evidence type="ECO:0000313" key="10">
    <source>
        <dbReference type="Proteomes" id="UP000482487"/>
    </source>
</evidence>
<evidence type="ECO:0000256" key="4">
    <source>
        <dbReference type="ARBA" id="ARBA00022801"/>
    </source>
</evidence>
<dbReference type="Gene3D" id="3.20.20.300">
    <property type="entry name" value="Glycoside hydrolase, family 3, N-terminal domain"/>
    <property type="match status" value="1"/>
</dbReference>
<feature type="transmembrane region" description="Helical" evidence="7">
    <location>
        <begin position="496"/>
        <end position="520"/>
    </location>
</feature>
<dbReference type="EC" id="3.2.1.52" evidence="3"/>
<evidence type="ECO:0000313" key="9">
    <source>
        <dbReference type="EMBL" id="MYL83651.1"/>
    </source>
</evidence>
<sequence>MTFNRVFGGDACSILSNSSHYINGLRHGKVAVIGKHFPGHIGISISPHYGLPVSYKGYSELIKEIIPYPSLKDYLDGIMTAHIVFPIIKNAAHRFVTTSKLLVHDTLRGANTVSIGDDSYQALGFDDHVVMTDDLSSMTAISDYMRQEKIPNLSDLVYRSLLAGHDMILLCSVSGNKKDSSLHFDDIDKVYNTLVSAFKEKGAPVSQLRDSVKRIIKLKAELFHEGGKHSLFPKAFTSNYDPDFFMPQFLVEENYESIDNFYKEITRTAMTKIHETSDIKSRYKMAKKICVVNFIDSWVPPARKNSIETFYRKELVGKEVSFITEVRMQQPLTTIKKLIQAKIADNDLVLINLTSPHEIGLVAEIAKLGENAADQIVFFFHCSPKLFPWEYLNRFNLFGCFSEIEQSYFADIDYLKDDIKTLPVSKLPLALGDNGSFNSISEESRKPPANPMSPHFGTPFEKEALFTLNKQLREQNEKLEQKNNTLESDYSKTKRALLICYWLIFFGGWGYAGLTVYRYLSVVDTSSNSNAWQGVVGFVQAKKFFFRFLFGIGVIIVSLAVGELSGVQPWKTIKTTISYLKL</sequence>
<dbReference type="PANTHER" id="PTHR30480:SF13">
    <property type="entry name" value="BETA-HEXOSAMINIDASE"/>
    <property type="match status" value="1"/>
</dbReference>
<dbReference type="AlphaFoldDB" id="A0A7C9N278"/>
<evidence type="ECO:0000256" key="7">
    <source>
        <dbReference type="SAM" id="Phobius"/>
    </source>
</evidence>
<dbReference type="GO" id="GO:0005975">
    <property type="term" value="P:carbohydrate metabolic process"/>
    <property type="evidence" value="ECO:0007669"/>
    <property type="project" value="InterPro"/>
</dbReference>
<comment type="caution">
    <text evidence="9">The sequence shown here is derived from an EMBL/GenBank/DDBJ whole genome shotgun (WGS) entry which is preliminary data.</text>
</comment>
<keyword evidence="7" id="KW-0812">Transmembrane</keyword>
<evidence type="ECO:0000256" key="5">
    <source>
        <dbReference type="ARBA" id="ARBA00023295"/>
    </source>
</evidence>
<dbReference type="InterPro" id="IPR001764">
    <property type="entry name" value="Glyco_hydro_3_N"/>
</dbReference>
<dbReference type="EMBL" id="WVUD01000018">
    <property type="protein sequence ID" value="MYL83651.1"/>
    <property type="molecule type" value="Genomic_DNA"/>
</dbReference>
<evidence type="ECO:0000256" key="1">
    <source>
        <dbReference type="ARBA" id="ARBA00001231"/>
    </source>
</evidence>
<evidence type="ECO:0000256" key="2">
    <source>
        <dbReference type="ARBA" id="ARBA00005336"/>
    </source>
</evidence>
<dbReference type="OrthoDB" id="9786661at2"/>
<feature type="transmembrane region" description="Helical" evidence="7">
    <location>
        <begin position="544"/>
        <end position="564"/>
    </location>
</feature>
<evidence type="ECO:0000256" key="3">
    <source>
        <dbReference type="ARBA" id="ARBA00012663"/>
    </source>
</evidence>
<keyword evidence="4" id="KW-0378">Hydrolase</keyword>
<dbReference type="InterPro" id="IPR050226">
    <property type="entry name" value="NagZ_Beta-hexosaminidase"/>
</dbReference>
<keyword evidence="7" id="KW-0472">Membrane</keyword>
<name>A0A7C9N278_9BACT</name>
<gene>
    <name evidence="9" type="ORF">GTA51_10995</name>
</gene>
<organism evidence="9 10">
    <name type="scientific">Solidesulfovibrio aerotolerans</name>
    <dbReference type="NCBI Taxonomy" id="295255"/>
    <lineage>
        <taxon>Bacteria</taxon>
        <taxon>Pseudomonadati</taxon>
        <taxon>Thermodesulfobacteriota</taxon>
        <taxon>Desulfovibrionia</taxon>
        <taxon>Desulfovibrionales</taxon>
        <taxon>Desulfovibrionaceae</taxon>
        <taxon>Solidesulfovibrio</taxon>
    </lineage>
</organism>
<evidence type="ECO:0000256" key="6">
    <source>
        <dbReference type="SAM" id="Coils"/>
    </source>
</evidence>
<dbReference type="Pfam" id="PF00933">
    <property type="entry name" value="Glyco_hydro_3"/>
    <property type="match status" value="1"/>
</dbReference>
<comment type="similarity">
    <text evidence="2">Belongs to the glycosyl hydrolase 3 family.</text>
</comment>
<keyword evidence="5" id="KW-0326">Glycosidase</keyword>
<dbReference type="GO" id="GO:0009254">
    <property type="term" value="P:peptidoglycan turnover"/>
    <property type="evidence" value="ECO:0007669"/>
    <property type="project" value="TreeGrafter"/>
</dbReference>
<reference evidence="9 10" key="1">
    <citation type="submission" date="2020-01" db="EMBL/GenBank/DDBJ databases">
        <title>Genome sequence of Desulfovibrio aerotolerans DSM 16695(T).</title>
        <authorList>
            <person name="Karnachuk O."/>
            <person name="Avakyan M."/>
            <person name="Mardanov A."/>
            <person name="Kadnikov V."/>
            <person name="Ravin N."/>
        </authorList>
    </citation>
    <scope>NUCLEOTIDE SEQUENCE [LARGE SCALE GENOMIC DNA]</scope>
    <source>
        <strain evidence="9 10">DSM 16695</strain>
    </source>
</reference>
<keyword evidence="6" id="KW-0175">Coiled coil</keyword>
<protein>
    <recommendedName>
        <fullName evidence="3">beta-N-acetylhexosaminidase</fullName>
        <ecNumber evidence="3">3.2.1.52</ecNumber>
    </recommendedName>
</protein>
<evidence type="ECO:0000259" key="8">
    <source>
        <dbReference type="Pfam" id="PF00933"/>
    </source>
</evidence>
<dbReference type="PANTHER" id="PTHR30480">
    <property type="entry name" value="BETA-HEXOSAMINIDASE-RELATED"/>
    <property type="match status" value="1"/>
</dbReference>